<organism evidence="2 3">
    <name type="scientific">Parapontixanthobacter aurantiacus</name>
    <dbReference type="NCBI Taxonomy" id="1463599"/>
    <lineage>
        <taxon>Bacteria</taxon>
        <taxon>Pseudomonadati</taxon>
        <taxon>Pseudomonadota</taxon>
        <taxon>Alphaproteobacteria</taxon>
        <taxon>Sphingomonadales</taxon>
        <taxon>Erythrobacteraceae</taxon>
        <taxon>Parapontixanthobacter</taxon>
    </lineage>
</organism>
<name>A0A844ZFP7_9SPHN</name>
<dbReference type="AlphaFoldDB" id="A0A844ZFP7"/>
<protein>
    <recommendedName>
        <fullName evidence="4">Lipoprotein</fullName>
    </recommendedName>
</protein>
<feature type="signal peptide" evidence="1">
    <location>
        <begin position="1"/>
        <end position="22"/>
    </location>
</feature>
<dbReference type="EMBL" id="WTYW01000001">
    <property type="protein sequence ID" value="MXO85790.1"/>
    <property type="molecule type" value="Genomic_DNA"/>
</dbReference>
<evidence type="ECO:0008006" key="4">
    <source>
        <dbReference type="Google" id="ProtNLM"/>
    </source>
</evidence>
<gene>
    <name evidence="2" type="ORF">GRI38_07060</name>
</gene>
<feature type="chain" id="PRO_5032277581" description="Lipoprotein" evidence="1">
    <location>
        <begin position="23"/>
        <end position="199"/>
    </location>
</feature>
<dbReference type="OrthoDB" id="7391054at2"/>
<evidence type="ECO:0000313" key="2">
    <source>
        <dbReference type="EMBL" id="MXO85790.1"/>
    </source>
</evidence>
<proteinExistence type="predicted"/>
<comment type="caution">
    <text evidence="2">The sequence shown here is derived from an EMBL/GenBank/DDBJ whole genome shotgun (WGS) entry which is preliminary data.</text>
</comment>
<keyword evidence="1" id="KW-0732">Signal</keyword>
<dbReference type="PROSITE" id="PS51257">
    <property type="entry name" value="PROKAR_LIPOPROTEIN"/>
    <property type="match status" value="1"/>
</dbReference>
<sequence>MNARFRVALLCCALLAACSPPATDKYAARDREVAQTDTVLPPIASPDTTNAVWVPTQGDAEAPERVVFGEPGTPPLFALACSENEDGPVIRLTRFNTVEDGAQALIAVIGNGHIARWKVDATPRGARNVWEGDVPLEDEDLEMFAGPRRIEATVPGGGSLELPADPLPARLIARCIANEKAQGVGEEEAGIEQDIAVRD</sequence>
<keyword evidence="3" id="KW-1185">Reference proteome</keyword>
<dbReference type="RefSeq" id="WP_160682151.1">
    <property type="nucleotide sequence ID" value="NZ_WTYW01000001.1"/>
</dbReference>
<evidence type="ECO:0000256" key="1">
    <source>
        <dbReference type="SAM" id="SignalP"/>
    </source>
</evidence>
<dbReference type="Proteomes" id="UP000433104">
    <property type="component" value="Unassembled WGS sequence"/>
</dbReference>
<accession>A0A844ZFP7</accession>
<reference evidence="2 3" key="1">
    <citation type="submission" date="2019-12" db="EMBL/GenBank/DDBJ databases">
        <title>Genomic-based taxomic classification of the family Erythrobacteraceae.</title>
        <authorList>
            <person name="Xu L."/>
        </authorList>
    </citation>
    <scope>NUCLEOTIDE SEQUENCE [LARGE SCALE GENOMIC DNA]</scope>
    <source>
        <strain evidence="2 3">MCCC 1A09962</strain>
    </source>
</reference>
<evidence type="ECO:0000313" key="3">
    <source>
        <dbReference type="Proteomes" id="UP000433104"/>
    </source>
</evidence>